<evidence type="ECO:0000256" key="9">
    <source>
        <dbReference type="ARBA" id="ARBA00023211"/>
    </source>
</evidence>
<gene>
    <name evidence="15" type="ORF">HKW66_Vig0236940</name>
</gene>
<evidence type="ECO:0000256" key="2">
    <source>
        <dbReference type="ARBA" id="ARBA00001946"/>
    </source>
</evidence>
<dbReference type="SMART" id="SM00332">
    <property type="entry name" value="PP2Cc"/>
    <property type="match status" value="1"/>
</dbReference>
<dbReference type="PROSITE" id="PS51746">
    <property type="entry name" value="PPM_2"/>
    <property type="match status" value="1"/>
</dbReference>
<evidence type="ECO:0000256" key="1">
    <source>
        <dbReference type="ARBA" id="ARBA00001936"/>
    </source>
</evidence>
<feature type="domain" description="PPM-type phosphatase" evidence="14">
    <location>
        <begin position="233"/>
        <end position="503"/>
    </location>
</feature>
<comment type="cofactor">
    <cofactor evidence="1">
        <name>Mn(2+)</name>
        <dbReference type="ChEBI" id="CHEBI:29035"/>
    </cofactor>
</comment>
<dbReference type="EC" id="3.1.3.16" evidence="4"/>
<dbReference type="InterPro" id="IPR000222">
    <property type="entry name" value="PP2C_BS"/>
</dbReference>
<evidence type="ECO:0000256" key="13">
    <source>
        <dbReference type="SAM" id="MobiDB-lite"/>
    </source>
</evidence>
<evidence type="ECO:0000313" key="16">
    <source>
        <dbReference type="Proteomes" id="UP000743370"/>
    </source>
</evidence>
<keyword evidence="6 12" id="KW-0378">Hydrolase</keyword>
<dbReference type="GO" id="GO:0046872">
    <property type="term" value="F:metal ion binding"/>
    <property type="evidence" value="ECO:0007669"/>
    <property type="project" value="UniProtKB-KW"/>
</dbReference>
<evidence type="ECO:0000256" key="6">
    <source>
        <dbReference type="ARBA" id="ARBA00022801"/>
    </source>
</evidence>
<dbReference type="Proteomes" id="UP000743370">
    <property type="component" value="Unassembled WGS sequence"/>
</dbReference>
<dbReference type="InterPro" id="IPR036457">
    <property type="entry name" value="PPM-type-like_dom_sf"/>
</dbReference>
<dbReference type="PANTHER" id="PTHR13832:SF165">
    <property type="entry name" value="PROTEIN PHOSPHATASE 2C 49-RELATED"/>
    <property type="match status" value="1"/>
</dbReference>
<proteinExistence type="inferred from homology"/>
<dbReference type="GO" id="GO:0004722">
    <property type="term" value="F:protein serine/threonine phosphatase activity"/>
    <property type="evidence" value="ECO:0007669"/>
    <property type="project" value="UniProtKB-EC"/>
</dbReference>
<comment type="caution">
    <text evidence="15">The sequence shown here is derived from an EMBL/GenBank/DDBJ whole genome shotgun (WGS) entry which is preliminary data.</text>
</comment>
<sequence length="544" mass="61075">MLVGTDKRVSTYEHKMTVILLGRRYQSFPYYPSPNRSQPTSHTSTCKTVTCRLSQASTRARQTRLWSQKLHMSVKPARKFLITNPNGNREKNPQKSQQKRKKSKQFCNINQVFWEHSTIVFSSIQRRIRIWISFPVRSLEVEKEKAQNMVAEAEVVCQQNVGVLDVKHFQNKGSDVPEIGDADTNLPPSFDRVRVTELVSAELLTSQEDAKSADRISDAALESAVLQFIPSLRSGSFADIGPRRYMEDEHIRIDDLSSHMGSPYNFPRPSAFYGVFDGHGGPEAAAYIRKNVIKFFFEDVSFPQTSEVNSVFLEEVEDSLRKAFLLADSALADDCSVNSSSGTTALTALIFGRLLMVANAGDCRAVLCRKGEAIDMSQDHRPIYPSERRRVEELGGYIDDGYLNGVLSVTRALGDWDMKLPKGGPSPLIAEPEFRQVVLTEDDEFLIIGCDGIWDVMSSQHAVSLVRRGLRRHDDPEKCARDLVMEALRLNTFDNLTVIIVCFSSLDHMEPEPSPPRQRKLRCCSLSAEALCSLRSLLEGSASN</sequence>
<dbReference type="Gene3D" id="3.60.40.10">
    <property type="entry name" value="PPM-type phosphatase domain"/>
    <property type="match status" value="1"/>
</dbReference>
<comment type="catalytic activity">
    <reaction evidence="11">
        <text>O-phospho-L-threonyl-[protein] + H2O = L-threonyl-[protein] + phosphate</text>
        <dbReference type="Rhea" id="RHEA:47004"/>
        <dbReference type="Rhea" id="RHEA-COMP:11060"/>
        <dbReference type="Rhea" id="RHEA-COMP:11605"/>
        <dbReference type="ChEBI" id="CHEBI:15377"/>
        <dbReference type="ChEBI" id="CHEBI:30013"/>
        <dbReference type="ChEBI" id="CHEBI:43474"/>
        <dbReference type="ChEBI" id="CHEBI:61977"/>
        <dbReference type="EC" id="3.1.3.16"/>
    </reaction>
</comment>
<accession>A0A8T0KR83</accession>
<dbReference type="InterPro" id="IPR015655">
    <property type="entry name" value="PP2C"/>
</dbReference>
<dbReference type="GO" id="GO:0005737">
    <property type="term" value="C:cytoplasm"/>
    <property type="evidence" value="ECO:0007669"/>
    <property type="project" value="UniProtKB-ARBA"/>
</dbReference>
<dbReference type="SUPFAM" id="SSF81606">
    <property type="entry name" value="PP2C-like"/>
    <property type="match status" value="1"/>
</dbReference>
<dbReference type="Pfam" id="PF00481">
    <property type="entry name" value="PP2C"/>
    <property type="match status" value="1"/>
</dbReference>
<feature type="region of interest" description="Disordered" evidence="13">
    <location>
        <begin position="80"/>
        <end position="101"/>
    </location>
</feature>
<keyword evidence="8 12" id="KW-0904">Protein phosphatase</keyword>
<name>A0A8T0KR83_PHAAN</name>
<evidence type="ECO:0000256" key="7">
    <source>
        <dbReference type="ARBA" id="ARBA00022842"/>
    </source>
</evidence>
<protein>
    <recommendedName>
        <fullName evidence="4">protein-serine/threonine phosphatase</fullName>
        <ecNumber evidence="4">3.1.3.16</ecNumber>
    </recommendedName>
</protein>
<keyword evidence="5" id="KW-0479">Metal-binding</keyword>
<dbReference type="PANTHER" id="PTHR13832">
    <property type="entry name" value="PROTEIN PHOSPHATASE 2C"/>
    <property type="match status" value="1"/>
</dbReference>
<evidence type="ECO:0000256" key="11">
    <source>
        <dbReference type="ARBA" id="ARBA00048336"/>
    </source>
</evidence>
<keyword evidence="9" id="KW-0464">Manganese</keyword>
<dbReference type="CDD" id="cd00143">
    <property type="entry name" value="PP2Cc"/>
    <property type="match status" value="1"/>
</dbReference>
<dbReference type="PROSITE" id="PS01032">
    <property type="entry name" value="PPM_1"/>
    <property type="match status" value="1"/>
</dbReference>
<evidence type="ECO:0000256" key="5">
    <source>
        <dbReference type="ARBA" id="ARBA00022723"/>
    </source>
</evidence>
<keyword evidence="7" id="KW-0460">Magnesium</keyword>
<evidence type="ECO:0000256" key="8">
    <source>
        <dbReference type="ARBA" id="ARBA00022912"/>
    </source>
</evidence>
<organism evidence="15 16">
    <name type="scientific">Phaseolus angularis</name>
    <name type="common">Azuki bean</name>
    <name type="synonym">Vigna angularis</name>
    <dbReference type="NCBI Taxonomy" id="3914"/>
    <lineage>
        <taxon>Eukaryota</taxon>
        <taxon>Viridiplantae</taxon>
        <taxon>Streptophyta</taxon>
        <taxon>Embryophyta</taxon>
        <taxon>Tracheophyta</taxon>
        <taxon>Spermatophyta</taxon>
        <taxon>Magnoliopsida</taxon>
        <taxon>eudicotyledons</taxon>
        <taxon>Gunneridae</taxon>
        <taxon>Pentapetalae</taxon>
        <taxon>rosids</taxon>
        <taxon>fabids</taxon>
        <taxon>Fabales</taxon>
        <taxon>Fabaceae</taxon>
        <taxon>Papilionoideae</taxon>
        <taxon>50 kb inversion clade</taxon>
        <taxon>NPAAA clade</taxon>
        <taxon>indigoferoid/millettioid clade</taxon>
        <taxon>Phaseoleae</taxon>
        <taxon>Vigna</taxon>
    </lineage>
</organism>
<comment type="cofactor">
    <cofactor evidence="2">
        <name>Mg(2+)</name>
        <dbReference type="ChEBI" id="CHEBI:18420"/>
    </cofactor>
</comment>
<dbReference type="EMBL" id="JABFOF010000003">
    <property type="protein sequence ID" value="KAG2402497.1"/>
    <property type="molecule type" value="Genomic_DNA"/>
</dbReference>
<reference evidence="15 16" key="1">
    <citation type="submission" date="2020-05" db="EMBL/GenBank/DDBJ databases">
        <title>Vigna angularis (adzuki bean) Var. LongXiaoDou No. 4 denovo assembly.</title>
        <authorList>
            <person name="Xiang H."/>
        </authorList>
    </citation>
    <scope>NUCLEOTIDE SEQUENCE [LARGE SCALE GENOMIC DNA]</scope>
    <source>
        <tissue evidence="15">Leaf</tissue>
    </source>
</reference>
<dbReference type="AlphaFoldDB" id="A0A8T0KR83"/>
<dbReference type="InterPro" id="IPR001932">
    <property type="entry name" value="PPM-type_phosphatase-like_dom"/>
</dbReference>
<evidence type="ECO:0000256" key="4">
    <source>
        <dbReference type="ARBA" id="ARBA00013081"/>
    </source>
</evidence>
<dbReference type="GO" id="GO:0005634">
    <property type="term" value="C:nucleus"/>
    <property type="evidence" value="ECO:0007669"/>
    <property type="project" value="UniProtKB-ARBA"/>
</dbReference>
<dbReference type="FunFam" id="3.60.40.10:FF:000004">
    <property type="entry name" value="Probable protein phosphatase 2C 22"/>
    <property type="match status" value="1"/>
</dbReference>
<evidence type="ECO:0000259" key="14">
    <source>
        <dbReference type="PROSITE" id="PS51746"/>
    </source>
</evidence>
<evidence type="ECO:0000256" key="10">
    <source>
        <dbReference type="ARBA" id="ARBA00047761"/>
    </source>
</evidence>
<evidence type="ECO:0000256" key="3">
    <source>
        <dbReference type="ARBA" id="ARBA00006702"/>
    </source>
</evidence>
<evidence type="ECO:0000256" key="12">
    <source>
        <dbReference type="RuleBase" id="RU003465"/>
    </source>
</evidence>
<comment type="similarity">
    <text evidence="3 12">Belongs to the PP2C family.</text>
</comment>
<evidence type="ECO:0000313" key="15">
    <source>
        <dbReference type="EMBL" id="KAG2402497.1"/>
    </source>
</evidence>
<comment type="catalytic activity">
    <reaction evidence="10">
        <text>O-phospho-L-seryl-[protein] + H2O = L-seryl-[protein] + phosphate</text>
        <dbReference type="Rhea" id="RHEA:20629"/>
        <dbReference type="Rhea" id="RHEA-COMP:9863"/>
        <dbReference type="Rhea" id="RHEA-COMP:11604"/>
        <dbReference type="ChEBI" id="CHEBI:15377"/>
        <dbReference type="ChEBI" id="CHEBI:29999"/>
        <dbReference type="ChEBI" id="CHEBI:43474"/>
        <dbReference type="ChEBI" id="CHEBI:83421"/>
        <dbReference type="EC" id="3.1.3.16"/>
    </reaction>
</comment>